<reference evidence="3" key="1">
    <citation type="submission" date="2020-05" db="EMBL/GenBank/DDBJ databases">
        <authorList>
            <person name="Chiriac C."/>
            <person name="Salcher M."/>
            <person name="Ghai R."/>
            <person name="Kavagutti S V."/>
        </authorList>
    </citation>
    <scope>NUCLEOTIDE SEQUENCE</scope>
</reference>
<sequence>MSKPNNRPTNINQLFKQVLLQGTLLGAAIATFGVSVGFIVAGEPGSASALIGAAIAIVFNGMTALSVWIGGKLPLGGFYGVVLGGWIVKIVLFIVVIGLLRGAEFIHGPTLFFTLVASILGGLTIDALAVLRARVPTFDE</sequence>
<name>A0A6J6HZ83_9ZZZZ</name>
<accession>A0A6J6HZ83</accession>
<proteinExistence type="predicted"/>
<dbReference type="AlphaFoldDB" id="A0A6J6HZ83"/>
<dbReference type="EMBL" id="CAEZUW010000135">
    <property type="protein sequence ID" value="CAB4617863.1"/>
    <property type="molecule type" value="Genomic_DNA"/>
</dbReference>
<keyword evidence="1" id="KW-0812">Transmembrane</keyword>
<evidence type="ECO:0000313" key="3">
    <source>
        <dbReference type="EMBL" id="CAB4617863.1"/>
    </source>
</evidence>
<keyword evidence="1" id="KW-1133">Transmembrane helix</keyword>
<gene>
    <name evidence="2" type="ORF">UFOPK1410_00728</name>
    <name evidence="3" type="ORF">UFOPK1855_00806</name>
</gene>
<keyword evidence="1" id="KW-0472">Membrane</keyword>
<evidence type="ECO:0000313" key="2">
    <source>
        <dbReference type="EMBL" id="CAB4541515.1"/>
    </source>
</evidence>
<dbReference type="EMBL" id="CAEZSH010000085">
    <property type="protein sequence ID" value="CAB4541515.1"/>
    <property type="molecule type" value="Genomic_DNA"/>
</dbReference>
<feature type="transmembrane region" description="Helical" evidence="1">
    <location>
        <begin position="49"/>
        <end position="71"/>
    </location>
</feature>
<organism evidence="3">
    <name type="scientific">freshwater metagenome</name>
    <dbReference type="NCBI Taxonomy" id="449393"/>
    <lineage>
        <taxon>unclassified sequences</taxon>
        <taxon>metagenomes</taxon>
        <taxon>ecological metagenomes</taxon>
    </lineage>
</organism>
<feature type="transmembrane region" description="Helical" evidence="1">
    <location>
        <begin position="112"/>
        <end position="131"/>
    </location>
</feature>
<feature type="transmembrane region" description="Helical" evidence="1">
    <location>
        <begin position="77"/>
        <end position="100"/>
    </location>
</feature>
<feature type="transmembrane region" description="Helical" evidence="1">
    <location>
        <begin position="20"/>
        <end position="42"/>
    </location>
</feature>
<protein>
    <submittedName>
        <fullName evidence="3">Unannotated protein</fullName>
    </submittedName>
</protein>
<evidence type="ECO:0000256" key="1">
    <source>
        <dbReference type="SAM" id="Phobius"/>
    </source>
</evidence>